<dbReference type="Pfam" id="PF20251">
    <property type="entry name" value="Big_14"/>
    <property type="match status" value="1"/>
</dbReference>
<organism evidence="2 3">
    <name type="scientific">Lacicoccus qingdaonensis</name>
    <dbReference type="NCBI Taxonomy" id="576118"/>
    <lineage>
        <taxon>Bacteria</taxon>
        <taxon>Bacillati</taxon>
        <taxon>Bacillota</taxon>
        <taxon>Bacilli</taxon>
        <taxon>Bacillales</taxon>
        <taxon>Salinicoccaceae</taxon>
        <taxon>Lacicoccus</taxon>
    </lineage>
</organism>
<evidence type="ECO:0000259" key="1">
    <source>
        <dbReference type="Pfam" id="PF20251"/>
    </source>
</evidence>
<sequence length="160" mass="18283">MKKFSIFILLVLTPFILNAVISPVTPELLDDPSPRQDLPGSDNGLEMSVIPSVQEQSEVEIEVTINNSSESIFGYGEFFYLEKKVDGLWYMLTFDDGVFKDFSAFDNYGQAIPPDETRTLEIDPADYSLNPDSGEYRIVKAFRYHDDTKVFWLTDEFKVV</sequence>
<dbReference type="EMBL" id="FNFY01000005">
    <property type="protein sequence ID" value="SDK60050.1"/>
    <property type="molecule type" value="Genomic_DNA"/>
</dbReference>
<dbReference type="Proteomes" id="UP000199008">
    <property type="component" value="Unassembled WGS sequence"/>
</dbReference>
<dbReference type="OrthoDB" id="2389505at2"/>
<evidence type="ECO:0000313" key="2">
    <source>
        <dbReference type="EMBL" id="SDK60050.1"/>
    </source>
</evidence>
<dbReference type="STRING" id="576118.SAMN05216216_10589"/>
<protein>
    <recommendedName>
        <fullName evidence="1">Bacterial Ig-like domain-containing protein</fullName>
    </recommendedName>
</protein>
<keyword evidence="3" id="KW-1185">Reference proteome</keyword>
<name>A0A1G9D805_9BACL</name>
<dbReference type="RefSeq" id="WP_092985208.1">
    <property type="nucleotide sequence ID" value="NZ_FNFY01000005.1"/>
</dbReference>
<proteinExistence type="predicted"/>
<dbReference type="InterPro" id="IPR046878">
    <property type="entry name" value="Big_14"/>
</dbReference>
<accession>A0A1G9D805</accession>
<reference evidence="3" key="1">
    <citation type="submission" date="2016-10" db="EMBL/GenBank/DDBJ databases">
        <authorList>
            <person name="Varghese N."/>
            <person name="Submissions S."/>
        </authorList>
    </citation>
    <scope>NUCLEOTIDE SEQUENCE [LARGE SCALE GENOMIC DNA]</scope>
    <source>
        <strain evidence="3">CGMCC 1.8895</strain>
    </source>
</reference>
<gene>
    <name evidence="2" type="ORF">SAMN05216216_10589</name>
</gene>
<evidence type="ECO:0000313" key="3">
    <source>
        <dbReference type="Proteomes" id="UP000199008"/>
    </source>
</evidence>
<dbReference type="AlphaFoldDB" id="A0A1G9D805"/>
<feature type="domain" description="Bacterial Ig-like" evidence="1">
    <location>
        <begin position="43"/>
        <end position="149"/>
    </location>
</feature>